<sequence length="1232" mass="142327">MLKYGDLIKFEAVESVVQLKEANDTDYAISLLNTYVISDNMAEKLTNEIIENIQFDRWVDNKGMLIVGNYGTGKSHLMSVISTIAELPGASEHLRHKEVAEKAKEIEGKFQVVRAEFGAVTMPLRDIICRELERGLEKMGIDYTFPAADQVTNNKEMFYEMMELFHEQYPDKGLLLVIDELLDYLRGRKEQDLTLDLGFLREVGEVCGKSRFRFISGVQEMLFDNPKFSFVADSLRRVKERFKEARIVREDIAFVVSERLLKKNDEQKALIREHLNKFTKLYNGLAEDMEMFVNMYPIHPSYLETFEKVNIAEKRVVLQTISKEIKKLLMLEVPEDATGLISFDRYWQYIEEDSSLRTNDNVKLVMNKVEMLKGCIQTGVKRQYKVMANQLVDALAVYRLTTDDLKTPIGLTSESLRDKLFISHPMLLELDEEASEFLTTMIESAMKDLMTAASFQFVSLNKDNGQYYIDIAKVTAVDELIQQRGEGLTDNQLDSYYFQVLKQATEVADTSYVSGYKIWLHEIPWIDRRVKREGYIFFGAPNERSTAQPERDFYIYMLQPFEEPKFKDEQKEDEVFFRLIKKNDDFINLLRLYSGSCEMYKDTTTNRHLYKPKMDDYLKKLVKWLKENFVEAFEIVYRGKHADVLEHGFFLPSNPDTLIQIIDSVSQDLLSQWFEVKYSEYPTFRKLDKSFVTKSNMQTYVKDALDYLNGKKTNQGEAILNGLVLLDNNGNLTARNSGYAKWVLELLNQKEPGQVLNQNELIEVINTVQGTPDQRVTKQFAMEPELLAVVLASLIQSGEIVVTVNGKTYEAMNFAEFVRLPINDLTYFSHIKKPSGLPVPAVQGLIDMFGAVQADFTNSNSVDFSIKQIISKAKEETTRTVQMIASVRDKFQIWDGQLFSSEEKEEKIKKLNSLSEFLQGLQVYNTRAKMVNLKYDINRIEEEKEHLAIVYQLEKLQQKINEYTKVAYYLSKAKYIVAPSQEWIDDADVSLDNLSIALKNGEDCSREVGELERLRKEYIEHYMALHQTARLNATENKKKSELLKDPRYDALNVLASKISFLPRQSFDNWQMSLKALKDCYNLTVEKLQHTPECPQCRFNPREEQNKSKPSLVQLEDQLGELLNSWTETLLTNFNDPIVKESIDLLESEQKRLMNELIQNKAFTLPISLNLINAINAVLKGIHKEQIELGQLMKVFGDGNPITVDEARKNFDMLLKGLVGTNETNRVRLTVKK</sequence>
<evidence type="ECO:0000259" key="3">
    <source>
        <dbReference type="Pfam" id="PF26384"/>
    </source>
</evidence>
<dbReference type="InterPro" id="IPR058569">
    <property type="entry name" value="DUF6079_2nd"/>
</dbReference>
<dbReference type="InterPro" id="IPR027417">
    <property type="entry name" value="P-loop_NTPase"/>
</dbReference>
<dbReference type="InterPro" id="IPR058574">
    <property type="entry name" value="DUF6079_6th"/>
</dbReference>
<dbReference type="InterPro" id="IPR058571">
    <property type="entry name" value="DUF6079_3rd"/>
</dbReference>
<reference evidence="7 8" key="1">
    <citation type="journal article" date="2015" name="Genome Announc.">
        <title>Complete genome sequences for 35 biothreat assay-relevant bacillus species.</title>
        <authorList>
            <person name="Johnson S.L."/>
            <person name="Daligault H.E."/>
            <person name="Davenport K.W."/>
            <person name="Jaissle J."/>
            <person name="Frey K.G."/>
            <person name="Ladner J.T."/>
            <person name="Broomall S.M."/>
            <person name="Bishop-Lilly K.A."/>
            <person name="Bruce D.C."/>
            <person name="Gibbons H.S."/>
            <person name="Coyne S.R."/>
            <person name="Lo C.C."/>
            <person name="Meincke L."/>
            <person name="Munk A.C."/>
            <person name="Koroleva G.I."/>
            <person name="Rosenzweig C.N."/>
            <person name="Palacios G.F."/>
            <person name="Redden C.L."/>
            <person name="Minogue T.D."/>
            <person name="Chain P.S."/>
        </authorList>
    </citation>
    <scope>NUCLEOTIDE SEQUENCE [LARGE SCALE GENOMIC DNA]</scope>
    <source>
        <strain evidence="7 8">03BB108</strain>
    </source>
</reference>
<accession>A0AAN0W7B2</accession>
<evidence type="ECO:0000313" key="8">
    <source>
        <dbReference type="Proteomes" id="UP000031861"/>
    </source>
</evidence>
<proteinExistence type="predicted"/>
<feature type="domain" description="DUF6079" evidence="6">
    <location>
        <begin position="1034"/>
        <end position="1123"/>
    </location>
</feature>
<dbReference type="InterPro" id="IPR058572">
    <property type="entry name" value="DUF6079_4th"/>
</dbReference>
<dbReference type="AlphaFoldDB" id="A0AAN0W7B2"/>
<feature type="domain" description="DUF6079" evidence="4">
    <location>
        <begin position="697"/>
        <end position="833"/>
    </location>
</feature>
<dbReference type="Pfam" id="PF26388">
    <property type="entry name" value="DUF6079_6th"/>
    <property type="match status" value="1"/>
</dbReference>
<gene>
    <name evidence="7" type="ORF">AK40_5106</name>
</gene>
<feature type="domain" description="DUF6079" evidence="3">
    <location>
        <begin position="480"/>
        <end position="678"/>
    </location>
</feature>
<feature type="domain" description="DUF6079" evidence="1">
    <location>
        <begin position="21"/>
        <end position="247"/>
    </location>
</feature>
<evidence type="ECO:0000259" key="4">
    <source>
        <dbReference type="Pfam" id="PF26385"/>
    </source>
</evidence>
<dbReference type="InterPro" id="IPR058573">
    <property type="entry name" value="DUF6079_5th"/>
</dbReference>
<dbReference type="Pfam" id="PF19557">
    <property type="entry name" value="DUF6079_1st"/>
    <property type="match status" value="1"/>
</dbReference>
<dbReference type="EMBL" id="CP009641">
    <property type="protein sequence ID" value="AJI11818.1"/>
    <property type="molecule type" value="Genomic_DNA"/>
</dbReference>
<evidence type="ECO:0000313" key="7">
    <source>
        <dbReference type="EMBL" id="AJI11818.1"/>
    </source>
</evidence>
<evidence type="ECO:0000259" key="5">
    <source>
        <dbReference type="Pfam" id="PF26387"/>
    </source>
</evidence>
<dbReference type="Pfam" id="PF26384">
    <property type="entry name" value="DUF6079_3rd"/>
    <property type="match status" value="1"/>
</dbReference>
<dbReference type="RefSeq" id="WP_001994602.1">
    <property type="nucleotide sequence ID" value="NZ_CP009641.1"/>
</dbReference>
<dbReference type="SUPFAM" id="SSF52540">
    <property type="entry name" value="P-loop containing nucleoside triphosphate hydrolases"/>
    <property type="match status" value="1"/>
</dbReference>
<dbReference type="Pfam" id="PF26383">
    <property type="entry name" value="DUF6079_2nd"/>
    <property type="match status" value="1"/>
</dbReference>
<dbReference type="InterPro" id="IPR045725">
    <property type="entry name" value="DUF6079_N"/>
</dbReference>
<protein>
    <submittedName>
        <fullName evidence="7">Virulence associated protein</fullName>
    </submittedName>
</protein>
<dbReference type="Proteomes" id="UP000031861">
    <property type="component" value="Chromosome"/>
</dbReference>
<feature type="domain" description="DUF6079" evidence="2">
    <location>
        <begin position="264"/>
        <end position="474"/>
    </location>
</feature>
<name>A0AAN0W7B2_BACCE</name>
<dbReference type="Pfam" id="PF26387">
    <property type="entry name" value="DUF6079_5th"/>
    <property type="match status" value="1"/>
</dbReference>
<organism evidence="7 8">
    <name type="scientific">Bacillus cereus 03BB108</name>
    <dbReference type="NCBI Taxonomy" id="451709"/>
    <lineage>
        <taxon>Bacteria</taxon>
        <taxon>Bacillati</taxon>
        <taxon>Bacillota</taxon>
        <taxon>Bacilli</taxon>
        <taxon>Bacillales</taxon>
        <taxon>Bacillaceae</taxon>
        <taxon>Bacillus</taxon>
        <taxon>Bacillus cereus group</taxon>
    </lineage>
</organism>
<feature type="domain" description="DUF6079" evidence="5">
    <location>
        <begin position="838"/>
        <end position="1026"/>
    </location>
</feature>
<evidence type="ECO:0000259" key="1">
    <source>
        <dbReference type="Pfam" id="PF19557"/>
    </source>
</evidence>
<evidence type="ECO:0000259" key="2">
    <source>
        <dbReference type="Pfam" id="PF26383"/>
    </source>
</evidence>
<evidence type="ECO:0000259" key="6">
    <source>
        <dbReference type="Pfam" id="PF26388"/>
    </source>
</evidence>
<dbReference type="Pfam" id="PF26385">
    <property type="entry name" value="DUF6079_4th"/>
    <property type="match status" value="1"/>
</dbReference>